<evidence type="ECO:0000313" key="2">
    <source>
        <dbReference type="WBParaSite" id="JU765_v2.g19304.t1"/>
    </source>
</evidence>
<accession>A0AC34QU06</accession>
<protein>
    <submittedName>
        <fullName evidence="2">Uncharacterized protein</fullName>
    </submittedName>
</protein>
<proteinExistence type="predicted"/>
<dbReference type="Proteomes" id="UP000887576">
    <property type="component" value="Unplaced"/>
</dbReference>
<organism evidence="1 2">
    <name type="scientific">Panagrolaimus sp. JU765</name>
    <dbReference type="NCBI Taxonomy" id="591449"/>
    <lineage>
        <taxon>Eukaryota</taxon>
        <taxon>Metazoa</taxon>
        <taxon>Ecdysozoa</taxon>
        <taxon>Nematoda</taxon>
        <taxon>Chromadorea</taxon>
        <taxon>Rhabditida</taxon>
        <taxon>Tylenchina</taxon>
        <taxon>Panagrolaimomorpha</taxon>
        <taxon>Panagrolaimoidea</taxon>
        <taxon>Panagrolaimidae</taxon>
        <taxon>Panagrolaimus</taxon>
    </lineage>
</organism>
<dbReference type="WBParaSite" id="JU765_v2.g19304.t1">
    <property type="protein sequence ID" value="JU765_v2.g19304.t1"/>
    <property type="gene ID" value="JU765_v2.g19304"/>
</dbReference>
<sequence>MDDIPMEPTTSTGMPMETTSVTEPILAVPEPTSFADMPSSSKLVTMQKSFIKLPVNEQPKLPKPIPEPPEYAHCYFYDYISGISCKEMVHLPDIFCQAHVQIAGKQQSNFKQFQQAIRITAKSRKRMIEKGSYGMRFEFIDKDNPKPEPPPVDPKKPGRGRPSKKKPRVSQPIILPVLPEKPLTKKQKVWKKLWMQYERIFNPTDENIYNDIPEVNVMLKRLQILKDEALEGKFAFGLSNHPMIYSKNYMIFKKNLKLTKKEFINQFVKTSYKKLLMLVFYAWCSHNETVSKRYEMVLKDKQRKFVRKQIIRWRRCNFIGCHNICFEGFKKCLKHFDLSKHHQYIFHKDLNILEALKYFFMNNTRFVRHHPRFGRHNSFMRSKRYSCKIPKCLRQPKKDFGFILEKDADSEEFYKTVAII</sequence>
<reference evidence="2" key="1">
    <citation type="submission" date="2022-11" db="UniProtKB">
        <authorList>
            <consortium name="WormBaseParasite"/>
        </authorList>
    </citation>
    <scope>IDENTIFICATION</scope>
</reference>
<name>A0AC34QU06_9BILA</name>
<evidence type="ECO:0000313" key="1">
    <source>
        <dbReference type="Proteomes" id="UP000887576"/>
    </source>
</evidence>